<evidence type="ECO:0000313" key="1">
    <source>
        <dbReference type="EMBL" id="KAH7672286.1"/>
    </source>
</evidence>
<protein>
    <submittedName>
        <fullName evidence="1">Cyclin D3 plant protein</fullName>
    </submittedName>
</protein>
<accession>A0ACB7VEY0</accession>
<evidence type="ECO:0000313" key="2">
    <source>
        <dbReference type="Proteomes" id="UP000827976"/>
    </source>
</evidence>
<keyword evidence="2" id="KW-1185">Reference proteome</keyword>
<dbReference type="Proteomes" id="UP000827976">
    <property type="component" value="Chromosome 9"/>
</dbReference>
<gene>
    <name evidence="1" type="ORF">IHE45_09G045900</name>
</gene>
<reference evidence="2" key="1">
    <citation type="journal article" date="2022" name="Nat. Commun.">
        <title>Chromosome evolution and the genetic basis of agronomically important traits in greater yam.</title>
        <authorList>
            <person name="Bredeson J.V."/>
            <person name="Lyons J.B."/>
            <person name="Oniyinde I.O."/>
            <person name="Okereke N.R."/>
            <person name="Kolade O."/>
            <person name="Nnabue I."/>
            <person name="Nwadili C.O."/>
            <person name="Hribova E."/>
            <person name="Parker M."/>
            <person name="Nwogha J."/>
            <person name="Shu S."/>
            <person name="Carlson J."/>
            <person name="Kariba R."/>
            <person name="Muthemba S."/>
            <person name="Knop K."/>
            <person name="Barton G.J."/>
            <person name="Sherwood A.V."/>
            <person name="Lopez-Montes A."/>
            <person name="Asiedu R."/>
            <person name="Jamnadass R."/>
            <person name="Muchugi A."/>
            <person name="Goodstein D."/>
            <person name="Egesi C.N."/>
            <person name="Featherston J."/>
            <person name="Asfaw A."/>
            <person name="Simpson G.G."/>
            <person name="Dolezel J."/>
            <person name="Hendre P.S."/>
            <person name="Van Deynze A."/>
            <person name="Kumar P.L."/>
            <person name="Obidiegwu J.E."/>
            <person name="Bhattacharjee R."/>
            <person name="Rokhsar D.S."/>
        </authorList>
    </citation>
    <scope>NUCLEOTIDE SEQUENCE [LARGE SCALE GENOMIC DNA]</scope>
    <source>
        <strain evidence="2">cv. TDa95/00328</strain>
    </source>
</reference>
<name>A0ACB7VEY0_DIOAL</name>
<comment type="caution">
    <text evidence="1">The sequence shown here is derived from an EMBL/GenBank/DDBJ whole genome shotgun (WGS) entry which is preliminary data.</text>
</comment>
<proteinExistence type="predicted"/>
<sequence length="314" mass="34207">MDSLYCPEPPILFSSPLSLPLHFTPHPEDFHPHLSHLLSSESHPSDHLSGVAAQYSPASRSQIVSWLARATARIGFSPTTLLLAVNYLDRCFLPGAGPGLHLQPDKPWMSRLSAIACLSLAAKVEEQHVPLLLDLQSLAAAAAAEDDDGGGHGSYFFEPKTVRRMELLILSSLGWRMNPVTPLSFIDLLLPNFNLSCASSLLSAISDWRWVQHPPSAWASAAILHSIGDDQDPQIQSSLSLLNASKDHIEECLQVIQEATKHTHKHIALNHHFSYSPSCPASPNAVIGSCFSCESSSVPSSPDRPSKRPRRSSE</sequence>
<dbReference type="EMBL" id="CM037019">
    <property type="protein sequence ID" value="KAH7672286.1"/>
    <property type="molecule type" value="Genomic_DNA"/>
</dbReference>
<organism evidence="1 2">
    <name type="scientific">Dioscorea alata</name>
    <name type="common">Purple yam</name>
    <dbReference type="NCBI Taxonomy" id="55571"/>
    <lineage>
        <taxon>Eukaryota</taxon>
        <taxon>Viridiplantae</taxon>
        <taxon>Streptophyta</taxon>
        <taxon>Embryophyta</taxon>
        <taxon>Tracheophyta</taxon>
        <taxon>Spermatophyta</taxon>
        <taxon>Magnoliopsida</taxon>
        <taxon>Liliopsida</taxon>
        <taxon>Dioscoreales</taxon>
        <taxon>Dioscoreaceae</taxon>
        <taxon>Dioscorea</taxon>
    </lineage>
</organism>